<dbReference type="EMBL" id="JAQJAE010000003">
    <property type="protein sequence ID" value="KAJ5604113.1"/>
    <property type="molecule type" value="Genomic_DNA"/>
</dbReference>
<dbReference type="GeneID" id="81588368"/>
<organism evidence="2 3">
    <name type="scientific">Penicillium hordei</name>
    <dbReference type="NCBI Taxonomy" id="40994"/>
    <lineage>
        <taxon>Eukaryota</taxon>
        <taxon>Fungi</taxon>
        <taxon>Dikarya</taxon>
        <taxon>Ascomycota</taxon>
        <taxon>Pezizomycotina</taxon>
        <taxon>Eurotiomycetes</taxon>
        <taxon>Eurotiomycetidae</taxon>
        <taxon>Eurotiales</taxon>
        <taxon>Aspergillaceae</taxon>
        <taxon>Penicillium</taxon>
    </lineage>
</organism>
<reference evidence="2" key="1">
    <citation type="journal article" date="2023" name="IMA Fungus">
        <title>Comparative genomic study of the Penicillium genus elucidates a diverse pangenome and 15 lateral gene transfer events.</title>
        <authorList>
            <person name="Petersen C."/>
            <person name="Sorensen T."/>
            <person name="Nielsen M.R."/>
            <person name="Sondergaard T.E."/>
            <person name="Sorensen J.L."/>
            <person name="Fitzpatrick D.A."/>
            <person name="Frisvad J.C."/>
            <person name="Nielsen K.L."/>
        </authorList>
    </citation>
    <scope>NUCLEOTIDE SEQUENCE</scope>
    <source>
        <strain evidence="2">IBT 12815</strain>
    </source>
</reference>
<evidence type="ECO:0000313" key="3">
    <source>
        <dbReference type="Proteomes" id="UP001213799"/>
    </source>
</evidence>
<dbReference type="Proteomes" id="UP001213799">
    <property type="component" value="Unassembled WGS sequence"/>
</dbReference>
<evidence type="ECO:0000256" key="1">
    <source>
        <dbReference type="SAM" id="SignalP"/>
    </source>
</evidence>
<comment type="caution">
    <text evidence="2">The sequence shown here is derived from an EMBL/GenBank/DDBJ whole genome shotgun (WGS) entry which is preliminary data.</text>
</comment>
<dbReference type="Pfam" id="PF11927">
    <property type="entry name" value="HODM_asu-like"/>
    <property type="match status" value="1"/>
</dbReference>
<dbReference type="AlphaFoldDB" id="A0AAD6E914"/>
<gene>
    <name evidence="2" type="ORF">N7537_007069</name>
</gene>
<keyword evidence="3" id="KW-1185">Reference proteome</keyword>
<evidence type="ECO:0000313" key="2">
    <source>
        <dbReference type="EMBL" id="KAJ5604113.1"/>
    </source>
</evidence>
<feature type="chain" id="PRO_5042137417" evidence="1">
    <location>
        <begin position="21"/>
        <end position="383"/>
    </location>
</feature>
<name>A0AAD6E914_9EURO</name>
<keyword evidence="1" id="KW-0732">Signal</keyword>
<dbReference type="InterPro" id="IPR021848">
    <property type="entry name" value="HODM_asu-like"/>
</dbReference>
<reference evidence="2" key="2">
    <citation type="submission" date="2023-01" db="EMBL/GenBank/DDBJ databases">
        <authorList>
            <person name="Petersen C."/>
        </authorList>
    </citation>
    <scope>NUCLEOTIDE SEQUENCE</scope>
    <source>
        <strain evidence="2">IBT 12815</strain>
    </source>
</reference>
<sequence>MESIISSLLLLILGLVAVKAVSKRFSGKSADNGIVSSVFGSKIDPFYAVEPLEDFDFKTTPPIDYKPYRTQGHVTMGMSSHPAHPANVNELGIQKQSRSNWIRIDSGYLKRLEERRGLVEDKPELTIGTGKIVDPAIEELYEEIMIKYLPQRFPTMFKICGNIVENLATGSNYPFTTAGLTPAVMLRYLSDNVEEDFYFMCPDPDGQFRLRGYIACFPGGFLSPARVGESVREIHQPVPGYDKKLGASVDRYFSRMKPGQFIGRMNWSLQVDGADLFRTDGNNFYPEKEEVVDNEKYSPPLTECYLRAEHQTLTALPKSRAIIFTVRSYMTRLDELRANGEGNALADAIESMPEGLGQYKMRQYWGGKVLPWLRGGPGDATVE</sequence>
<dbReference type="RefSeq" id="XP_056753911.1">
    <property type="nucleotide sequence ID" value="XM_056898126.1"/>
</dbReference>
<protein>
    <submittedName>
        <fullName evidence="2">Uncharacterized protein</fullName>
    </submittedName>
</protein>
<proteinExistence type="predicted"/>
<feature type="signal peptide" evidence="1">
    <location>
        <begin position="1"/>
        <end position="20"/>
    </location>
</feature>
<accession>A0AAD6E914</accession>